<evidence type="ECO:0000313" key="4">
    <source>
        <dbReference type="Proteomes" id="UP001497497"/>
    </source>
</evidence>
<keyword evidence="1" id="KW-0472">Membrane</keyword>
<keyword evidence="1" id="KW-1133">Transmembrane helix</keyword>
<dbReference type="AlphaFoldDB" id="A0AAV2HMS2"/>
<evidence type="ECO:0000256" key="1">
    <source>
        <dbReference type="SAM" id="Phobius"/>
    </source>
</evidence>
<gene>
    <name evidence="3" type="ORF">GSLYS_00008720001</name>
</gene>
<feature type="chain" id="PRO_5043875493" evidence="2">
    <location>
        <begin position="21"/>
        <end position="368"/>
    </location>
</feature>
<name>A0AAV2HMS2_LYMST</name>
<proteinExistence type="predicted"/>
<organism evidence="3 4">
    <name type="scientific">Lymnaea stagnalis</name>
    <name type="common">Great pond snail</name>
    <name type="synonym">Helix stagnalis</name>
    <dbReference type="NCBI Taxonomy" id="6523"/>
    <lineage>
        <taxon>Eukaryota</taxon>
        <taxon>Metazoa</taxon>
        <taxon>Spiralia</taxon>
        <taxon>Lophotrochozoa</taxon>
        <taxon>Mollusca</taxon>
        <taxon>Gastropoda</taxon>
        <taxon>Heterobranchia</taxon>
        <taxon>Euthyneura</taxon>
        <taxon>Panpulmonata</taxon>
        <taxon>Hygrophila</taxon>
        <taxon>Lymnaeoidea</taxon>
        <taxon>Lymnaeidae</taxon>
        <taxon>Lymnaea</taxon>
    </lineage>
</organism>
<dbReference type="EMBL" id="CAXITT010000181">
    <property type="protein sequence ID" value="CAL1534760.1"/>
    <property type="molecule type" value="Genomic_DNA"/>
</dbReference>
<keyword evidence="4" id="KW-1185">Reference proteome</keyword>
<keyword evidence="1" id="KW-0812">Transmembrane</keyword>
<dbReference type="Proteomes" id="UP001497497">
    <property type="component" value="Unassembled WGS sequence"/>
</dbReference>
<accession>A0AAV2HMS2</accession>
<comment type="caution">
    <text evidence="3">The sequence shown here is derived from an EMBL/GenBank/DDBJ whole genome shotgun (WGS) entry which is preliminary data.</text>
</comment>
<reference evidence="3 4" key="1">
    <citation type="submission" date="2024-04" db="EMBL/GenBank/DDBJ databases">
        <authorList>
            <consortium name="Genoscope - CEA"/>
            <person name="William W."/>
        </authorList>
    </citation>
    <scope>NUCLEOTIDE SEQUENCE [LARGE SCALE GENOMIC DNA]</scope>
</reference>
<evidence type="ECO:0000256" key="2">
    <source>
        <dbReference type="SAM" id="SignalP"/>
    </source>
</evidence>
<evidence type="ECO:0000313" key="3">
    <source>
        <dbReference type="EMBL" id="CAL1534760.1"/>
    </source>
</evidence>
<keyword evidence="2" id="KW-0732">Signal</keyword>
<protein>
    <submittedName>
        <fullName evidence="3">Uncharacterized protein</fullName>
    </submittedName>
</protein>
<feature type="signal peptide" evidence="2">
    <location>
        <begin position="1"/>
        <end position="20"/>
    </location>
</feature>
<sequence>MKTWTLQLYLIYLALVPSKSIEIYLNSHLHCDKTLEVTLEKTYLVRADVSPDTETSTFRDCEVVFHAQNVNGQLCIVQEGELSMIKDSNVEFQAYDGFGDTAENIFTLEYYPSVWNYREHCTQSSYITLYLRRKNKNIKVNIQNIWINFHIIDIESKDRRLYMDDDYYCSVTYHLHNSWVSVYNRQNEAKHVTVDKCGLRFEKETGRNTSICFLYTPMESVKYSRDWNLSVSKEFKLAAEYIIYQLKWDDAKAKETHAWCANGSIDSLVLILERTGKNFSQEPKQMFQVIATDHSGTEESLMQSLKHDNENDCSYVYIIVVILVIVLMIAFVVLFKMKNQLFKKMFFGEYTRAHNPGGKESKKSEFNL</sequence>
<feature type="transmembrane region" description="Helical" evidence="1">
    <location>
        <begin position="315"/>
        <end position="335"/>
    </location>
</feature>